<feature type="compositionally biased region" description="Basic and acidic residues" evidence="1">
    <location>
        <begin position="115"/>
        <end position="130"/>
    </location>
</feature>
<proteinExistence type="predicted"/>
<dbReference type="RefSeq" id="WP_143008907.1">
    <property type="nucleotide sequence ID" value="NZ_FNHU01000007.1"/>
</dbReference>
<evidence type="ECO:0000313" key="2">
    <source>
        <dbReference type="EMBL" id="SDM80947.1"/>
    </source>
</evidence>
<dbReference type="OrthoDB" id="5517693at2"/>
<organism evidence="2 3">
    <name type="scientific">Actinomyces ruminicola</name>
    <dbReference type="NCBI Taxonomy" id="332524"/>
    <lineage>
        <taxon>Bacteria</taxon>
        <taxon>Bacillati</taxon>
        <taxon>Actinomycetota</taxon>
        <taxon>Actinomycetes</taxon>
        <taxon>Actinomycetales</taxon>
        <taxon>Actinomycetaceae</taxon>
        <taxon>Actinomyces</taxon>
    </lineage>
</organism>
<dbReference type="EMBL" id="FNHU01000007">
    <property type="protein sequence ID" value="SDM80947.1"/>
    <property type="molecule type" value="Genomic_DNA"/>
</dbReference>
<name>A0A1G9W9I8_9ACTO</name>
<feature type="region of interest" description="Disordered" evidence="1">
    <location>
        <begin position="110"/>
        <end position="130"/>
    </location>
</feature>
<accession>A0A1G9W9I8</accession>
<evidence type="ECO:0000256" key="1">
    <source>
        <dbReference type="SAM" id="MobiDB-lite"/>
    </source>
</evidence>
<gene>
    <name evidence="2" type="ORF">SAMN04487766_10741</name>
</gene>
<dbReference type="Proteomes" id="UP000199671">
    <property type="component" value="Unassembled WGS sequence"/>
</dbReference>
<protein>
    <submittedName>
        <fullName evidence="2">Transcriptional regulator, AbiEi antitoxin, Type IV TA system</fullName>
    </submittedName>
</protein>
<evidence type="ECO:0000313" key="3">
    <source>
        <dbReference type="Proteomes" id="UP000199671"/>
    </source>
</evidence>
<dbReference type="AlphaFoldDB" id="A0A1G9W9I8"/>
<sequence length="382" mass="42525">MSNGATPTNESPVIPTALIRRSIVGRNLLESGVRSGQLTQIRRDAYVHVPPDAAGWERQTAMHAVMLETVRTDELSGVVVLESAVLMHGGTTWHAPDALHLAVPFHVHGLRRPPTRRDPTRPPSRDLGPLDRRRALASRALHRHHFQIPDTDVITIGGIRVTGLERTIEDCARFLQPDAALVAVDSLMAIATGALAPPTDTKQPGCRTINRPWDRAAEINREASALRTRIMDRLSRRRGERGVRRARAVIEAATPWSQSPYETELRRICLANGITAPTPQMPLHTETTTFFADLGWKNLRRAAEVDGLIKLRNDPDAVRARQAARDDAFIDQGFEIAHFSPDEVRDTDRALERLRALLPRTACESRPVSGLRTKRERTRAAE</sequence>
<reference evidence="2 3" key="1">
    <citation type="submission" date="2016-10" db="EMBL/GenBank/DDBJ databases">
        <authorList>
            <person name="de Groot N.N."/>
        </authorList>
    </citation>
    <scope>NUCLEOTIDE SEQUENCE [LARGE SCALE GENOMIC DNA]</scope>
    <source>
        <strain evidence="2 3">KPR-7B</strain>
    </source>
</reference>